<feature type="transmembrane region" description="Helical" evidence="3">
    <location>
        <begin position="293"/>
        <end position="313"/>
    </location>
</feature>
<evidence type="ECO:0000256" key="3">
    <source>
        <dbReference type="SAM" id="Phobius"/>
    </source>
</evidence>
<reference evidence="6" key="1">
    <citation type="submission" date="2020-01" db="EMBL/GenBank/DDBJ databases">
        <title>Development of genomics and gene disruption for Polysphondylium violaceum indicates a role for the polyketide synthase stlB in stalk morphogenesis.</title>
        <authorList>
            <person name="Narita B."/>
            <person name="Kawabe Y."/>
            <person name="Kin K."/>
            <person name="Saito T."/>
            <person name="Gibbs R."/>
            <person name="Kuspa A."/>
            <person name="Muzny D."/>
            <person name="Queller D."/>
            <person name="Richards S."/>
            <person name="Strassman J."/>
            <person name="Sucgang R."/>
            <person name="Worley K."/>
            <person name="Schaap P."/>
        </authorList>
    </citation>
    <scope>NUCLEOTIDE SEQUENCE</scope>
    <source>
        <strain evidence="6">QSvi11</strain>
    </source>
</reference>
<keyword evidence="3" id="KW-0812">Transmembrane</keyword>
<feature type="domain" description="Thioredoxin" evidence="5">
    <location>
        <begin position="22"/>
        <end position="141"/>
    </location>
</feature>
<dbReference type="EMBL" id="AJWJ01000407">
    <property type="protein sequence ID" value="KAF2071157.1"/>
    <property type="molecule type" value="Genomic_DNA"/>
</dbReference>
<keyword evidence="7" id="KW-1185">Reference proteome</keyword>
<feature type="signal peptide" evidence="4">
    <location>
        <begin position="1"/>
        <end position="25"/>
    </location>
</feature>
<dbReference type="CDD" id="cd02961">
    <property type="entry name" value="PDI_a_family"/>
    <property type="match status" value="2"/>
</dbReference>
<dbReference type="GO" id="GO:0006457">
    <property type="term" value="P:protein folding"/>
    <property type="evidence" value="ECO:0007669"/>
    <property type="project" value="TreeGrafter"/>
</dbReference>
<dbReference type="OrthoDB" id="10264505at2759"/>
<comment type="caution">
    <text evidence="6">The sequence shown here is derived from an EMBL/GenBank/DDBJ whole genome shotgun (WGS) entry which is preliminary data.</text>
</comment>
<feature type="region of interest" description="Disordered" evidence="2">
    <location>
        <begin position="320"/>
        <end position="341"/>
    </location>
</feature>
<dbReference type="GO" id="GO:0005783">
    <property type="term" value="C:endoplasmic reticulum"/>
    <property type="evidence" value="ECO:0007669"/>
    <property type="project" value="TreeGrafter"/>
</dbReference>
<dbReference type="InterPro" id="IPR036249">
    <property type="entry name" value="Thioredoxin-like_sf"/>
</dbReference>
<dbReference type="PROSITE" id="PS00194">
    <property type="entry name" value="THIOREDOXIN_1"/>
    <property type="match status" value="2"/>
</dbReference>
<sequence length="341" mass="39695">MNNKQIISVFLLTLLYISFNCIVSSQDLPKSDVIELTDANFIETVHTKSKASDVWFIEFYTPWCGYCKKLAPIYEDLATKLKSHNNLKIAKIDCKQEHLTCQRFSVKVYPTLKVIQDEFVYDYKGERTFNEMSDFVLGKYSSVLKSKLPGGKTGVDDSFNVIELTDETFDKQVHNSSSDANWMVFFYSDFCVTCQHYLSLFNEIALQEFYNQKVNFGKINCENNHETCELYRIRDYPNLKFFHKSTNSFKDFKFEPTVTNLHSFITRYHLETPSQKIPFNPWFTIFEEAIKDFVWVFLGVSLLFGFFLGFVFFGTNNKNRSLPSSSSSSSSSDKLRSKKIK</sequence>
<organism evidence="6 7">
    <name type="scientific">Polysphondylium violaceum</name>
    <dbReference type="NCBI Taxonomy" id="133409"/>
    <lineage>
        <taxon>Eukaryota</taxon>
        <taxon>Amoebozoa</taxon>
        <taxon>Evosea</taxon>
        <taxon>Eumycetozoa</taxon>
        <taxon>Dictyostelia</taxon>
        <taxon>Dictyosteliales</taxon>
        <taxon>Dictyosteliaceae</taxon>
        <taxon>Polysphondylium</taxon>
    </lineage>
</organism>
<proteinExistence type="inferred from homology"/>
<keyword evidence="3" id="KW-0472">Membrane</keyword>
<dbReference type="AlphaFoldDB" id="A0A8J4PNK3"/>
<evidence type="ECO:0000259" key="5">
    <source>
        <dbReference type="PROSITE" id="PS51352"/>
    </source>
</evidence>
<dbReference type="SUPFAM" id="SSF52833">
    <property type="entry name" value="Thioredoxin-like"/>
    <property type="match status" value="2"/>
</dbReference>
<evidence type="ECO:0000256" key="4">
    <source>
        <dbReference type="SAM" id="SignalP"/>
    </source>
</evidence>
<dbReference type="GO" id="GO:0003756">
    <property type="term" value="F:protein disulfide isomerase activity"/>
    <property type="evidence" value="ECO:0007669"/>
    <property type="project" value="TreeGrafter"/>
</dbReference>
<evidence type="ECO:0000256" key="1">
    <source>
        <dbReference type="ARBA" id="ARBA00006347"/>
    </source>
</evidence>
<name>A0A8J4PNK3_9MYCE</name>
<feature type="domain" description="Thioredoxin" evidence="5">
    <location>
        <begin position="142"/>
        <end position="270"/>
    </location>
</feature>
<dbReference type="InterPro" id="IPR017937">
    <property type="entry name" value="Thioredoxin_CS"/>
</dbReference>
<dbReference type="InterPro" id="IPR013766">
    <property type="entry name" value="Thioredoxin_domain"/>
</dbReference>
<dbReference type="PROSITE" id="PS51352">
    <property type="entry name" value="THIOREDOXIN_2"/>
    <property type="match status" value="2"/>
</dbReference>
<protein>
    <recommendedName>
        <fullName evidence="5">Thioredoxin domain-containing protein</fullName>
    </recommendedName>
</protein>
<evidence type="ECO:0000313" key="6">
    <source>
        <dbReference type="EMBL" id="KAF2071157.1"/>
    </source>
</evidence>
<evidence type="ECO:0000256" key="2">
    <source>
        <dbReference type="SAM" id="MobiDB-lite"/>
    </source>
</evidence>
<dbReference type="Gene3D" id="3.40.30.10">
    <property type="entry name" value="Glutaredoxin"/>
    <property type="match status" value="2"/>
</dbReference>
<dbReference type="Pfam" id="PF00085">
    <property type="entry name" value="Thioredoxin"/>
    <property type="match status" value="2"/>
</dbReference>
<feature type="chain" id="PRO_5035194683" description="Thioredoxin domain-containing protein" evidence="4">
    <location>
        <begin position="26"/>
        <end position="341"/>
    </location>
</feature>
<comment type="similarity">
    <text evidence="1">Belongs to the protein disulfide isomerase family.</text>
</comment>
<keyword evidence="3" id="KW-1133">Transmembrane helix</keyword>
<dbReference type="Proteomes" id="UP000695562">
    <property type="component" value="Unassembled WGS sequence"/>
</dbReference>
<evidence type="ECO:0000313" key="7">
    <source>
        <dbReference type="Proteomes" id="UP000695562"/>
    </source>
</evidence>
<dbReference type="PANTHER" id="PTHR45672">
    <property type="entry name" value="PROTEIN DISULFIDE-ISOMERASE C17H9.14C-RELATED"/>
    <property type="match status" value="1"/>
</dbReference>
<accession>A0A8J4PNK3</accession>
<dbReference type="InterPro" id="IPR051063">
    <property type="entry name" value="PDI"/>
</dbReference>
<gene>
    <name evidence="6" type="ORF">CYY_007532</name>
</gene>
<keyword evidence="4" id="KW-0732">Signal</keyword>